<reference evidence="1" key="2">
    <citation type="journal article" date="2015" name="Data Brief">
        <title>Shoot transcriptome of the giant reed, Arundo donax.</title>
        <authorList>
            <person name="Barrero R.A."/>
            <person name="Guerrero F.D."/>
            <person name="Moolhuijzen P."/>
            <person name="Goolsby J.A."/>
            <person name="Tidwell J."/>
            <person name="Bellgard S.E."/>
            <person name="Bellgard M.I."/>
        </authorList>
    </citation>
    <scope>NUCLEOTIDE SEQUENCE</scope>
    <source>
        <tissue evidence="1">Shoot tissue taken approximately 20 cm above the soil surface</tissue>
    </source>
</reference>
<dbReference type="EMBL" id="GBRH01203688">
    <property type="protein sequence ID" value="JAD94207.1"/>
    <property type="molecule type" value="Transcribed_RNA"/>
</dbReference>
<protein>
    <submittedName>
        <fullName evidence="1">LON2</fullName>
    </submittedName>
</protein>
<dbReference type="AlphaFoldDB" id="A0A0A9EDW1"/>
<proteinExistence type="predicted"/>
<name>A0A0A9EDW1_ARUDO</name>
<reference evidence="1" key="1">
    <citation type="submission" date="2014-09" db="EMBL/GenBank/DDBJ databases">
        <authorList>
            <person name="Magalhaes I.L.F."/>
            <person name="Oliveira U."/>
            <person name="Santos F.R."/>
            <person name="Vidigal T.H.D.A."/>
            <person name="Brescovit A.D."/>
            <person name="Santos A.J."/>
        </authorList>
    </citation>
    <scope>NUCLEOTIDE SEQUENCE</scope>
    <source>
        <tissue evidence="1">Shoot tissue taken approximately 20 cm above the soil surface</tissue>
    </source>
</reference>
<sequence length="51" mass="5599">MDCCNLLISISFFTNSRVNFKRLYTSNSSSTSWQSNLLAPEIAAPKSANLG</sequence>
<evidence type="ECO:0000313" key="1">
    <source>
        <dbReference type="EMBL" id="JAD94207.1"/>
    </source>
</evidence>
<accession>A0A0A9EDW1</accession>
<organism evidence="1">
    <name type="scientific">Arundo donax</name>
    <name type="common">Giant reed</name>
    <name type="synonym">Donax arundinaceus</name>
    <dbReference type="NCBI Taxonomy" id="35708"/>
    <lineage>
        <taxon>Eukaryota</taxon>
        <taxon>Viridiplantae</taxon>
        <taxon>Streptophyta</taxon>
        <taxon>Embryophyta</taxon>
        <taxon>Tracheophyta</taxon>
        <taxon>Spermatophyta</taxon>
        <taxon>Magnoliopsida</taxon>
        <taxon>Liliopsida</taxon>
        <taxon>Poales</taxon>
        <taxon>Poaceae</taxon>
        <taxon>PACMAD clade</taxon>
        <taxon>Arundinoideae</taxon>
        <taxon>Arundineae</taxon>
        <taxon>Arundo</taxon>
    </lineage>
</organism>